<dbReference type="STRING" id="297318.BK138_20705"/>
<keyword evidence="1" id="KW-0812">Transmembrane</keyword>
<dbReference type="GO" id="GO:0016787">
    <property type="term" value="F:hydrolase activity"/>
    <property type="evidence" value="ECO:0007669"/>
    <property type="project" value="UniProtKB-KW"/>
</dbReference>
<proteinExistence type="predicted"/>
<dbReference type="SUPFAM" id="SSF109604">
    <property type="entry name" value="HD-domain/PDEase-like"/>
    <property type="match status" value="1"/>
</dbReference>
<feature type="transmembrane region" description="Helical" evidence="1">
    <location>
        <begin position="147"/>
        <end position="171"/>
    </location>
</feature>
<dbReference type="Pfam" id="PF13487">
    <property type="entry name" value="HD_5"/>
    <property type="match status" value="1"/>
</dbReference>
<dbReference type="SUPFAM" id="SSF55073">
    <property type="entry name" value="Nucleotide cyclase"/>
    <property type="match status" value="1"/>
</dbReference>
<keyword evidence="1" id="KW-0472">Membrane</keyword>
<dbReference type="EMBL" id="MRTP01000006">
    <property type="protein sequence ID" value="OMF52522.1"/>
    <property type="molecule type" value="Genomic_DNA"/>
</dbReference>
<dbReference type="PROSITE" id="PS51832">
    <property type="entry name" value="HD_GYP"/>
    <property type="match status" value="1"/>
</dbReference>
<dbReference type="Pfam" id="PF00990">
    <property type="entry name" value="GGDEF"/>
    <property type="match status" value="1"/>
</dbReference>
<dbReference type="Proteomes" id="UP000187172">
    <property type="component" value="Unassembled WGS sequence"/>
</dbReference>
<dbReference type="SMART" id="SM00471">
    <property type="entry name" value="HDc"/>
    <property type="match status" value="1"/>
</dbReference>
<evidence type="ECO:0000313" key="4">
    <source>
        <dbReference type="EMBL" id="OMF52522.1"/>
    </source>
</evidence>
<sequence>MFKKRLITQQQIPGLVGTMVFCLLGTLLFLLHMRSLSLEYTSADWLLLGSMLAASLVLYMYTFQVPPDGSKQSMDSVVYLACIFTYGSAASLVMLLVSAVIFAFIERKLAWWKHLLNFSIYSIMISGAGGMFHLMGGRLGYLQNVHLPAYVGALVAYFILNLICISLYYCLMYRNRDNLYALLKGLLRESMLVYLCILILSLVLTIMVVHNGVTGLGLFLGISLLLSHLFRMQFGMYQQVQERANTDQRTGLYNHTYFEQILDVQLQQARNTGKPLSLAMVDIDDFKKYNDHFGHLKGDRLLGLMGQILKEESETAGISASRYGGEEFSLLMPGYDTQQALEFINRLRKRINDTPYEGVEIFPHGCLSFSAGISGYKPDIHDKSLLVDQADQALYGAKKQGKNTVQIFGESQPVQDEQDIAQDVKNIEQLLSLFLYKDIDTFKHSKRVFRYAMDMSTVLGLDPVSRKQFVLGALIHDIGKLEIPRDIIRKQGKLSPSEWETVKKHVVWGKEIALIQEQFKALVPYIELHHERYDGKGYPHGYQREEIPLLCRMLTVIDSFDAMTSERPYQNTKSVEDAIRELRACAGTQFDPDLTELFIRYIEARQKGKALPAADVNLLYAGSPTTS</sequence>
<feature type="transmembrane region" description="Helical" evidence="1">
    <location>
        <begin position="115"/>
        <end position="135"/>
    </location>
</feature>
<dbReference type="SMART" id="SM00267">
    <property type="entry name" value="GGDEF"/>
    <property type="match status" value="1"/>
</dbReference>
<evidence type="ECO:0000259" key="3">
    <source>
        <dbReference type="PROSITE" id="PS51832"/>
    </source>
</evidence>
<comment type="caution">
    <text evidence="4">The sequence shown here is derived from an EMBL/GenBank/DDBJ whole genome shotgun (WGS) entry which is preliminary data.</text>
</comment>
<dbReference type="PANTHER" id="PTHR43155">
    <property type="entry name" value="CYCLIC DI-GMP PHOSPHODIESTERASE PA4108-RELATED"/>
    <property type="match status" value="1"/>
</dbReference>
<dbReference type="AlphaFoldDB" id="A0A1R1ELB4"/>
<keyword evidence="4" id="KW-0378">Hydrolase</keyword>
<dbReference type="NCBIfam" id="TIGR00254">
    <property type="entry name" value="GGDEF"/>
    <property type="match status" value="1"/>
</dbReference>
<reference evidence="4 5" key="1">
    <citation type="submission" date="2016-11" db="EMBL/GenBank/DDBJ databases">
        <title>Paenibacillus species isolates.</title>
        <authorList>
            <person name="Beno S.M."/>
        </authorList>
    </citation>
    <scope>NUCLEOTIDE SEQUENCE [LARGE SCALE GENOMIC DNA]</scope>
    <source>
        <strain evidence="4 5">FSL R5-0378</strain>
    </source>
</reference>
<dbReference type="Gene3D" id="3.30.70.270">
    <property type="match status" value="1"/>
</dbReference>
<keyword evidence="1" id="KW-1133">Transmembrane helix</keyword>
<dbReference type="FunFam" id="3.30.70.270:FF:000001">
    <property type="entry name" value="Diguanylate cyclase domain protein"/>
    <property type="match status" value="1"/>
</dbReference>
<organism evidence="4 5">
    <name type="scientific">Paenibacillus rhizosphaerae</name>
    <dbReference type="NCBI Taxonomy" id="297318"/>
    <lineage>
        <taxon>Bacteria</taxon>
        <taxon>Bacillati</taxon>
        <taxon>Bacillota</taxon>
        <taxon>Bacilli</taxon>
        <taxon>Bacillales</taxon>
        <taxon>Paenibacillaceae</taxon>
        <taxon>Paenibacillus</taxon>
    </lineage>
</organism>
<evidence type="ECO:0000259" key="2">
    <source>
        <dbReference type="PROSITE" id="PS50887"/>
    </source>
</evidence>
<evidence type="ECO:0000256" key="1">
    <source>
        <dbReference type="SAM" id="Phobius"/>
    </source>
</evidence>
<dbReference type="InterPro" id="IPR003607">
    <property type="entry name" value="HD/PDEase_dom"/>
</dbReference>
<feature type="transmembrane region" description="Helical" evidence="1">
    <location>
        <begin position="45"/>
        <end position="65"/>
    </location>
</feature>
<dbReference type="CDD" id="cd00077">
    <property type="entry name" value="HDc"/>
    <property type="match status" value="1"/>
</dbReference>
<dbReference type="InterPro" id="IPR037522">
    <property type="entry name" value="HD_GYP_dom"/>
</dbReference>
<dbReference type="PROSITE" id="PS50887">
    <property type="entry name" value="GGDEF"/>
    <property type="match status" value="1"/>
</dbReference>
<gene>
    <name evidence="4" type="ORF">BK138_20705</name>
</gene>
<accession>A0A1R1ELB4</accession>
<name>A0A1R1ELB4_9BACL</name>
<feature type="domain" description="HD-GYP" evidence="3">
    <location>
        <begin position="419"/>
        <end position="614"/>
    </location>
</feature>
<keyword evidence="5" id="KW-1185">Reference proteome</keyword>
<dbReference type="RefSeq" id="WP_076172694.1">
    <property type="nucleotide sequence ID" value="NZ_MRTP01000006.1"/>
</dbReference>
<feature type="transmembrane region" description="Helical" evidence="1">
    <location>
        <begin position="192"/>
        <end position="210"/>
    </location>
</feature>
<dbReference type="InterPro" id="IPR029787">
    <property type="entry name" value="Nucleotide_cyclase"/>
</dbReference>
<dbReference type="Gene3D" id="1.10.3210.10">
    <property type="entry name" value="Hypothetical protein af1432"/>
    <property type="match status" value="1"/>
</dbReference>
<dbReference type="InterPro" id="IPR043128">
    <property type="entry name" value="Rev_trsase/Diguanyl_cyclase"/>
</dbReference>
<dbReference type="InterPro" id="IPR000160">
    <property type="entry name" value="GGDEF_dom"/>
</dbReference>
<feature type="transmembrane region" description="Helical" evidence="1">
    <location>
        <begin position="77"/>
        <end position="103"/>
    </location>
</feature>
<evidence type="ECO:0000313" key="5">
    <source>
        <dbReference type="Proteomes" id="UP000187172"/>
    </source>
</evidence>
<protein>
    <submittedName>
        <fullName evidence="4">HD family phosphohydrolase</fullName>
    </submittedName>
</protein>
<dbReference type="CDD" id="cd01949">
    <property type="entry name" value="GGDEF"/>
    <property type="match status" value="1"/>
</dbReference>
<feature type="transmembrane region" description="Helical" evidence="1">
    <location>
        <begin position="12"/>
        <end position="33"/>
    </location>
</feature>
<feature type="domain" description="GGDEF" evidence="2">
    <location>
        <begin position="274"/>
        <end position="410"/>
    </location>
</feature>